<organism evidence="2 3">
    <name type="scientific">Diacronema lutheri</name>
    <name type="common">Unicellular marine alga</name>
    <name type="synonym">Monochrysis lutheri</name>
    <dbReference type="NCBI Taxonomy" id="2081491"/>
    <lineage>
        <taxon>Eukaryota</taxon>
        <taxon>Haptista</taxon>
        <taxon>Haptophyta</taxon>
        <taxon>Pavlovophyceae</taxon>
        <taxon>Pavlovales</taxon>
        <taxon>Pavlovaceae</taxon>
        <taxon>Diacronema</taxon>
    </lineage>
</organism>
<name>A0A8J5XAS2_DIALT</name>
<feature type="region of interest" description="Disordered" evidence="1">
    <location>
        <begin position="100"/>
        <end position="124"/>
    </location>
</feature>
<feature type="compositionally biased region" description="Polar residues" evidence="1">
    <location>
        <begin position="540"/>
        <end position="552"/>
    </location>
</feature>
<accession>A0A8J5XAS2</accession>
<feature type="region of interest" description="Disordered" evidence="1">
    <location>
        <begin position="795"/>
        <end position="861"/>
    </location>
</feature>
<dbReference type="Proteomes" id="UP000751190">
    <property type="component" value="Unassembled WGS sequence"/>
</dbReference>
<keyword evidence="3" id="KW-1185">Reference proteome</keyword>
<feature type="compositionally biased region" description="Basic and acidic residues" evidence="1">
    <location>
        <begin position="100"/>
        <end position="116"/>
    </location>
</feature>
<gene>
    <name evidence="2" type="ORF">KFE25_012702</name>
</gene>
<feature type="compositionally biased region" description="Low complexity" evidence="1">
    <location>
        <begin position="1293"/>
        <end position="1329"/>
    </location>
</feature>
<reference evidence="2" key="1">
    <citation type="submission" date="2021-05" db="EMBL/GenBank/DDBJ databases">
        <title>The genome of the haptophyte Pavlova lutheri (Diacronema luteri, Pavlovales) - a model for lipid biosynthesis in eukaryotic algae.</title>
        <authorList>
            <person name="Hulatt C.J."/>
            <person name="Posewitz M.C."/>
        </authorList>
    </citation>
    <scope>NUCLEOTIDE SEQUENCE</scope>
    <source>
        <strain evidence="2">NIVA-4/92</strain>
    </source>
</reference>
<feature type="region of interest" description="Disordered" evidence="1">
    <location>
        <begin position="658"/>
        <end position="763"/>
    </location>
</feature>
<feature type="region of interest" description="Disordered" evidence="1">
    <location>
        <begin position="1191"/>
        <end position="1214"/>
    </location>
</feature>
<proteinExistence type="predicted"/>
<evidence type="ECO:0000256" key="1">
    <source>
        <dbReference type="SAM" id="MobiDB-lite"/>
    </source>
</evidence>
<feature type="region of interest" description="Disordered" evidence="1">
    <location>
        <begin position="1026"/>
        <end position="1056"/>
    </location>
</feature>
<feature type="region of interest" description="Disordered" evidence="1">
    <location>
        <begin position="1279"/>
        <end position="1377"/>
    </location>
</feature>
<feature type="compositionally biased region" description="Low complexity" evidence="1">
    <location>
        <begin position="691"/>
        <end position="706"/>
    </location>
</feature>
<dbReference type="OrthoDB" id="10685265at2759"/>
<evidence type="ECO:0000313" key="2">
    <source>
        <dbReference type="EMBL" id="KAG8457127.1"/>
    </source>
</evidence>
<dbReference type="EMBL" id="JAGTXO010000081">
    <property type="protein sequence ID" value="KAG8457127.1"/>
    <property type="molecule type" value="Genomic_DNA"/>
</dbReference>
<feature type="region of interest" description="Disordered" evidence="1">
    <location>
        <begin position="254"/>
        <end position="349"/>
    </location>
</feature>
<feature type="compositionally biased region" description="Low complexity" evidence="1">
    <location>
        <begin position="254"/>
        <end position="267"/>
    </location>
</feature>
<sequence>MEGDDVVDLAPLGEQWACWGSAEVGHISTFTTVQGFWRFYESEVSGAARETPAEYAMHVFKAEVLHEMHPARQAGADPSQYQSIALAELAAELAHVDAHGAAPRGDDGRPADDDSGARAGAGAGTGAGVCGASGGPASPQRPPPLARGLLAALFDELLLALVGGCHPAHGALKGASLTLPPHRPAGALPSGAQLGGRLSLWCAPIAAEGAHALLESIVLAVLDANSDAASAGAAAAAGREATHAAAGAGAAGAGARSARGSTASSTGVSEHGTGASAASCARLNPPTPPPSELAAAGAGAPPAAVPTRAAAAAADDGDGARCAPAERAPSSPARAPPRPPAHGALSPAVARARAQLRLTLGRAARVSVPASARTSYALEYDPDRRGGGGGGGGGGCCAPPRAHALAAAPWECSAPPMAAQPLTQLGRPSAIAASQPACSGGHGANGSRAPRAAACGSGSGCGCGSEFVLPRCATPSPSPSPSPSPLALPTLQHVAAAAHAAALRPTAPAAPNDGAECAAVRPRACSVASRVGQPPAPAQRATSAGARTQPSNDADEHAAPLVPACRRAPARCSADASTVCAHRERADAFTMTTPLSVDAATPAGARGARYPSCVAATTTTDDAPWGAADARSCRDSCVGPSRAMERVHGACAPAMGDGGDALSSPTGGERSPVGRACYGAEPPPSGGGGEAAAARAPLGATGAAAHGRAEAEPPAVARSATAPSHHRPAAAHVALAGDEQPESPTRTRPAQPGGGGCSVADAAGGSAAERAPLSAVAPGVRVAVVAPADASGARARSARAAAAAPPQPPQPPAPPQPPPAAPAGGAVDEGGGVLLSGQCESEFPPLPAPVPPSSRGASHAALAGRKAQLAWGPSTGACAASAGTRAQSSRASADGGEAIAWASVDASRAASVAGSVAGSRAASPPAARRAEGRAALTIATSQPTSPTGGADARQDGVCAGGPACQAAELALRAAVLGQGVRALGEGAERVVAVATALRTLARGVGISAADGDGAGAASATAASATAARGRGSVGGSAHSPRRASAQSATSLSPVRPIAAGEGGDVATSEACARAAAAAVGAVGSGAGSGDGSGDAACEQSAALRGSAASTPALQPRESGRSPVAFALTDSLEAFPPISASGAQPAAAGAAGARKPRAVPPLSAWSAHGAHGAAPLPFSAAAAAEPLTARGGAQRLADGSGSGSPTSRAAAQPWPQPAATMVGAIGRRAQAATSVADLASPGSAMRRVAPSTTAPAPSVAPHVQAGAWAAVVQRQPARSAGQTVLSGTGGGPLLGSAPAGANSATPRTPPSASAAGEVGAALLTGGPAAARVRPSGGEQPVPAPPPPHKPRMDRASAARPSYAREERPAGRSDGAWRS</sequence>
<feature type="region of interest" description="Disordered" evidence="1">
    <location>
        <begin position="529"/>
        <end position="556"/>
    </location>
</feature>
<feature type="compositionally biased region" description="Low complexity" evidence="1">
    <location>
        <begin position="294"/>
        <end position="333"/>
    </location>
</feature>
<evidence type="ECO:0000313" key="3">
    <source>
        <dbReference type="Proteomes" id="UP000751190"/>
    </source>
</evidence>
<feature type="compositionally biased region" description="Basic and acidic residues" evidence="1">
    <location>
        <begin position="1349"/>
        <end position="1377"/>
    </location>
</feature>
<dbReference type="OMA" id="CESEFPP"/>
<feature type="compositionally biased region" description="Pro residues" evidence="1">
    <location>
        <begin position="805"/>
        <end position="821"/>
    </location>
</feature>
<protein>
    <submittedName>
        <fullName evidence="2">Uncharacterized protein</fullName>
    </submittedName>
</protein>
<comment type="caution">
    <text evidence="2">The sequence shown here is derived from an EMBL/GenBank/DDBJ whole genome shotgun (WGS) entry which is preliminary data.</text>
</comment>
<feature type="compositionally biased region" description="Low complexity" evidence="1">
    <location>
        <begin position="795"/>
        <end position="804"/>
    </location>
</feature>